<dbReference type="AlphaFoldDB" id="A0AAU9QKN4"/>
<protein>
    <submittedName>
        <fullName evidence="1">Uncharacterized protein</fullName>
    </submittedName>
</protein>
<dbReference type="EMBL" id="CAKMUD010000071">
    <property type="protein sequence ID" value="CAH1583150.1"/>
    <property type="molecule type" value="Genomic_DNA"/>
</dbReference>
<gene>
    <name evidence="1" type="ORF">THF1A12_190060</name>
</gene>
<evidence type="ECO:0000313" key="2">
    <source>
        <dbReference type="Proteomes" id="UP001295462"/>
    </source>
</evidence>
<sequence length="41" mass="4459">MTMKILIGVVIGVFIASQNPELAESIRQNSLLLFSKVGGHF</sequence>
<proteinExistence type="predicted"/>
<evidence type="ECO:0000313" key="1">
    <source>
        <dbReference type="EMBL" id="CAH1583150.1"/>
    </source>
</evidence>
<dbReference type="Proteomes" id="UP001295462">
    <property type="component" value="Unassembled WGS sequence"/>
</dbReference>
<accession>A0AAU9QKN4</accession>
<reference evidence="1" key="1">
    <citation type="submission" date="2022-01" db="EMBL/GenBank/DDBJ databases">
        <authorList>
            <person name="Lagorce A."/>
        </authorList>
    </citation>
    <scope>NUCLEOTIDE SEQUENCE</scope>
    <source>
        <strain evidence="1">Th15_F1_A12</strain>
    </source>
</reference>
<name>A0AAU9QKN4_9VIBR</name>
<comment type="caution">
    <text evidence="1">The sequence shown here is derived from an EMBL/GenBank/DDBJ whole genome shotgun (WGS) entry which is preliminary data.</text>
</comment>
<organism evidence="1 2">
    <name type="scientific">Vibrio jasicida</name>
    <dbReference type="NCBI Taxonomy" id="766224"/>
    <lineage>
        <taxon>Bacteria</taxon>
        <taxon>Pseudomonadati</taxon>
        <taxon>Pseudomonadota</taxon>
        <taxon>Gammaproteobacteria</taxon>
        <taxon>Vibrionales</taxon>
        <taxon>Vibrionaceae</taxon>
        <taxon>Vibrio</taxon>
    </lineage>
</organism>